<dbReference type="Pfam" id="PF13650">
    <property type="entry name" value="Asp_protease_2"/>
    <property type="match status" value="1"/>
</dbReference>
<evidence type="ECO:0000313" key="2">
    <source>
        <dbReference type="Proteomes" id="UP000318834"/>
    </source>
</evidence>
<evidence type="ECO:0008006" key="3">
    <source>
        <dbReference type="Google" id="ProtNLM"/>
    </source>
</evidence>
<comment type="caution">
    <text evidence="1">The sequence shown here is derived from an EMBL/GenBank/DDBJ whole genome shotgun (WGS) entry which is preliminary data.</text>
</comment>
<accession>A0A537ITA2</accession>
<gene>
    <name evidence="1" type="ORF">E6H05_08130</name>
</gene>
<dbReference type="AlphaFoldDB" id="A0A537ITA2"/>
<organism evidence="1 2">
    <name type="scientific">Candidatus Segetimicrobium genomatis</name>
    <dbReference type="NCBI Taxonomy" id="2569760"/>
    <lineage>
        <taxon>Bacteria</taxon>
        <taxon>Bacillati</taxon>
        <taxon>Candidatus Sysuimicrobiota</taxon>
        <taxon>Candidatus Sysuimicrobiia</taxon>
        <taxon>Candidatus Sysuimicrobiales</taxon>
        <taxon>Candidatus Segetimicrobiaceae</taxon>
        <taxon>Candidatus Segetimicrobium</taxon>
    </lineage>
</organism>
<dbReference type="SUPFAM" id="SSF50630">
    <property type="entry name" value="Acid proteases"/>
    <property type="match status" value="1"/>
</dbReference>
<dbReference type="Proteomes" id="UP000318834">
    <property type="component" value="Unassembled WGS sequence"/>
</dbReference>
<dbReference type="InterPro" id="IPR021109">
    <property type="entry name" value="Peptidase_aspartic_dom_sf"/>
</dbReference>
<dbReference type="EMBL" id="VBAP01000059">
    <property type="protein sequence ID" value="TMI74505.1"/>
    <property type="molecule type" value="Genomic_DNA"/>
</dbReference>
<dbReference type="PROSITE" id="PS00141">
    <property type="entry name" value="ASP_PROTEASE"/>
    <property type="match status" value="1"/>
</dbReference>
<proteinExistence type="predicted"/>
<sequence>MGTFRVEVTLKNIHESARRQTLSLLVDTGATYTTLPRTVAESLGCSPIGTRRVLLANGREEEWPIGLVMMTLENQELPTVCLIGPNGGPALLGAVTLEEFALSVDPVAKRLVPVRSYLT</sequence>
<protein>
    <recommendedName>
        <fullName evidence="3">Aspartyl protease</fullName>
    </recommendedName>
</protein>
<evidence type="ECO:0000313" key="1">
    <source>
        <dbReference type="EMBL" id="TMI74505.1"/>
    </source>
</evidence>
<dbReference type="InterPro" id="IPR001969">
    <property type="entry name" value="Aspartic_peptidase_AS"/>
</dbReference>
<dbReference type="GO" id="GO:0004190">
    <property type="term" value="F:aspartic-type endopeptidase activity"/>
    <property type="evidence" value="ECO:0007669"/>
    <property type="project" value="InterPro"/>
</dbReference>
<dbReference type="GO" id="GO:0006508">
    <property type="term" value="P:proteolysis"/>
    <property type="evidence" value="ECO:0007669"/>
    <property type="project" value="InterPro"/>
</dbReference>
<name>A0A537ITA2_9BACT</name>
<reference evidence="1 2" key="1">
    <citation type="journal article" date="2019" name="Nat. Microbiol.">
        <title>Mediterranean grassland soil C-N compound turnover is dependent on rainfall and depth, and is mediated by genomically divergent microorganisms.</title>
        <authorList>
            <person name="Diamond S."/>
            <person name="Andeer P.F."/>
            <person name="Li Z."/>
            <person name="Crits-Christoph A."/>
            <person name="Burstein D."/>
            <person name="Anantharaman K."/>
            <person name="Lane K.R."/>
            <person name="Thomas B.C."/>
            <person name="Pan C."/>
            <person name="Northen T.R."/>
            <person name="Banfield J.F."/>
        </authorList>
    </citation>
    <scope>NUCLEOTIDE SEQUENCE [LARGE SCALE GENOMIC DNA]</scope>
    <source>
        <strain evidence="1">NP_8</strain>
    </source>
</reference>
<dbReference type="Gene3D" id="2.40.70.10">
    <property type="entry name" value="Acid Proteases"/>
    <property type="match status" value="1"/>
</dbReference>